<keyword evidence="2" id="KW-1185">Reference proteome</keyword>
<evidence type="ECO:0000313" key="2">
    <source>
        <dbReference type="Proteomes" id="UP001057402"/>
    </source>
</evidence>
<reference evidence="2" key="1">
    <citation type="journal article" date="2023" name="Front. Plant Sci.">
        <title>Chromosomal-level genome assembly of Melastoma candidum provides insights into trichome evolution.</title>
        <authorList>
            <person name="Zhong Y."/>
            <person name="Wu W."/>
            <person name="Sun C."/>
            <person name="Zou P."/>
            <person name="Liu Y."/>
            <person name="Dai S."/>
            <person name="Zhou R."/>
        </authorList>
    </citation>
    <scope>NUCLEOTIDE SEQUENCE [LARGE SCALE GENOMIC DNA]</scope>
</reference>
<organism evidence="1 2">
    <name type="scientific">Melastoma candidum</name>
    <dbReference type="NCBI Taxonomy" id="119954"/>
    <lineage>
        <taxon>Eukaryota</taxon>
        <taxon>Viridiplantae</taxon>
        <taxon>Streptophyta</taxon>
        <taxon>Embryophyta</taxon>
        <taxon>Tracheophyta</taxon>
        <taxon>Spermatophyta</taxon>
        <taxon>Magnoliopsida</taxon>
        <taxon>eudicotyledons</taxon>
        <taxon>Gunneridae</taxon>
        <taxon>Pentapetalae</taxon>
        <taxon>rosids</taxon>
        <taxon>malvids</taxon>
        <taxon>Myrtales</taxon>
        <taxon>Melastomataceae</taxon>
        <taxon>Melastomatoideae</taxon>
        <taxon>Melastomateae</taxon>
        <taxon>Melastoma</taxon>
    </lineage>
</organism>
<sequence length="129" mass="14765">MPALAYQVEKFEGVKCDFPLWQMRMRDFLMIHGLGQAVVGFPSVFSDEEKSMIDARALALIRASLSNNVLRHVMHEGRWFSSITCQAYQKILADLENIEVKIEEEDKAMILCCSLPSSLEHFIDTPSLW</sequence>
<gene>
    <name evidence="1" type="ORF">MLD38_011667</name>
</gene>
<evidence type="ECO:0000313" key="1">
    <source>
        <dbReference type="EMBL" id="KAI4373551.1"/>
    </source>
</evidence>
<accession>A0ACB9R6T8</accession>
<dbReference type="EMBL" id="CM042883">
    <property type="protein sequence ID" value="KAI4373551.1"/>
    <property type="molecule type" value="Genomic_DNA"/>
</dbReference>
<protein>
    <submittedName>
        <fullName evidence="1">Uncharacterized protein</fullName>
    </submittedName>
</protein>
<name>A0ACB9R6T8_9MYRT</name>
<dbReference type="Proteomes" id="UP001057402">
    <property type="component" value="Chromosome 4"/>
</dbReference>
<proteinExistence type="predicted"/>
<comment type="caution">
    <text evidence="1">The sequence shown here is derived from an EMBL/GenBank/DDBJ whole genome shotgun (WGS) entry which is preliminary data.</text>
</comment>